<protein>
    <recommendedName>
        <fullName evidence="4">Sugar transporter</fullName>
    </recommendedName>
</protein>
<name>A0A842I1S4_9SPHN</name>
<keyword evidence="1" id="KW-1133">Transmembrane helix</keyword>
<evidence type="ECO:0000256" key="1">
    <source>
        <dbReference type="SAM" id="Phobius"/>
    </source>
</evidence>
<organism evidence="2 3">
    <name type="scientific">Parasphingopyxis marina</name>
    <dbReference type="NCBI Taxonomy" id="2761622"/>
    <lineage>
        <taxon>Bacteria</taxon>
        <taxon>Pseudomonadati</taxon>
        <taxon>Pseudomonadota</taxon>
        <taxon>Alphaproteobacteria</taxon>
        <taxon>Sphingomonadales</taxon>
        <taxon>Sphingomonadaceae</taxon>
        <taxon>Parasphingopyxis</taxon>
    </lineage>
</organism>
<feature type="transmembrane region" description="Helical" evidence="1">
    <location>
        <begin position="12"/>
        <end position="34"/>
    </location>
</feature>
<dbReference type="EMBL" id="JACJVJ010000002">
    <property type="protein sequence ID" value="MBC2778170.1"/>
    <property type="molecule type" value="Genomic_DNA"/>
</dbReference>
<evidence type="ECO:0000313" key="3">
    <source>
        <dbReference type="Proteomes" id="UP000564378"/>
    </source>
</evidence>
<keyword evidence="1" id="KW-0812">Transmembrane</keyword>
<dbReference type="Proteomes" id="UP000564378">
    <property type="component" value="Unassembled WGS sequence"/>
</dbReference>
<accession>A0A842I1S4</accession>
<dbReference type="AlphaFoldDB" id="A0A842I1S4"/>
<feature type="transmembrane region" description="Helical" evidence="1">
    <location>
        <begin position="111"/>
        <end position="137"/>
    </location>
</feature>
<keyword evidence="1" id="KW-0472">Membrane</keyword>
<dbReference type="RefSeq" id="WP_185801448.1">
    <property type="nucleotide sequence ID" value="NZ_JACJVJ010000002.1"/>
</dbReference>
<comment type="caution">
    <text evidence="2">The sequence shown here is derived from an EMBL/GenBank/DDBJ whole genome shotgun (WGS) entry which is preliminary data.</text>
</comment>
<gene>
    <name evidence="2" type="ORF">H6P80_11135</name>
</gene>
<keyword evidence="3" id="KW-1185">Reference proteome</keyword>
<feature type="transmembrane region" description="Helical" evidence="1">
    <location>
        <begin position="54"/>
        <end position="74"/>
    </location>
</feature>
<proteinExistence type="predicted"/>
<sequence length="147" mass="16164">MNTVLSAKPPSWFRITAVILLVWNGFGVFQYLMFSLASPQQLAMQVEDEAIYNFIATVPSWVTGAFAIAVFAGLVGSTALIARKMWARSMFILSLAGVLVQHFWTLALSDYLAVAGPMAAISPIIVITVAAFEIWMAHKGIKRGWLR</sequence>
<evidence type="ECO:0008006" key="4">
    <source>
        <dbReference type="Google" id="ProtNLM"/>
    </source>
</evidence>
<evidence type="ECO:0000313" key="2">
    <source>
        <dbReference type="EMBL" id="MBC2778170.1"/>
    </source>
</evidence>
<reference evidence="2 3" key="1">
    <citation type="submission" date="2020-08" db="EMBL/GenBank/DDBJ databases">
        <title>Draft genome sequence of Parasphingopyxis sp. GrpM-11.</title>
        <authorList>
            <person name="Oh J."/>
            <person name="Roh D.-H."/>
        </authorList>
    </citation>
    <scope>NUCLEOTIDE SEQUENCE [LARGE SCALE GENOMIC DNA]</scope>
    <source>
        <strain evidence="2 3">GrpM-11</strain>
    </source>
</reference>
<feature type="transmembrane region" description="Helical" evidence="1">
    <location>
        <begin position="86"/>
        <end position="105"/>
    </location>
</feature>